<feature type="transmembrane region" description="Helical" evidence="1">
    <location>
        <begin position="43"/>
        <end position="70"/>
    </location>
</feature>
<keyword evidence="1" id="KW-0472">Membrane</keyword>
<dbReference type="Proteomes" id="UP000799772">
    <property type="component" value="Unassembled WGS sequence"/>
</dbReference>
<evidence type="ECO:0000256" key="1">
    <source>
        <dbReference type="SAM" id="Phobius"/>
    </source>
</evidence>
<dbReference type="AlphaFoldDB" id="A0A9P4M768"/>
<proteinExistence type="predicted"/>
<dbReference type="OrthoDB" id="5373426at2759"/>
<reference evidence="2" key="1">
    <citation type="journal article" date="2020" name="Stud. Mycol.">
        <title>101 Dothideomycetes genomes: a test case for predicting lifestyles and emergence of pathogens.</title>
        <authorList>
            <person name="Haridas S."/>
            <person name="Albert R."/>
            <person name="Binder M."/>
            <person name="Bloem J."/>
            <person name="Labutti K."/>
            <person name="Salamov A."/>
            <person name="Andreopoulos B."/>
            <person name="Baker S."/>
            <person name="Barry K."/>
            <person name="Bills G."/>
            <person name="Bluhm B."/>
            <person name="Cannon C."/>
            <person name="Castanera R."/>
            <person name="Culley D."/>
            <person name="Daum C."/>
            <person name="Ezra D."/>
            <person name="Gonzalez J."/>
            <person name="Henrissat B."/>
            <person name="Kuo A."/>
            <person name="Liang C."/>
            <person name="Lipzen A."/>
            <person name="Lutzoni F."/>
            <person name="Magnuson J."/>
            <person name="Mondo S."/>
            <person name="Nolan M."/>
            <person name="Ohm R."/>
            <person name="Pangilinan J."/>
            <person name="Park H.-J."/>
            <person name="Ramirez L."/>
            <person name="Alfaro M."/>
            <person name="Sun H."/>
            <person name="Tritt A."/>
            <person name="Yoshinaga Y."/>
            <person name="Zwiers L.-H."/>
            <person name="Turgeon B."/>
            <person name="Goodwin S."/>
            <person name="Spatafora J."/>
            <person name="Crous P."/>
            <person name="Grigoriev I."/>
        </authorList>
    </citation>
    <scope>NUCLEOTIDE SEQUENCE</scope>
    <source>
        <strain evidence="2">CBS 133067</strain>
    </source>
</reference>
<organism evidence="2 3">
    <name type="scientific">Rhizodiscina lignyota</name>
    <dbReference type="NCBI Taxonomy" id="1504668"/>
    <lineage>
        <taxon>Eukaryota</taxon>
        <taxon>Fungi</taxon>
        <taxon>Dikarya</taxon>
        <taxon>Ascomycota</taxon>
        <taxon>Pezizomycotina</taxon>
        <taxon>Dothideomycetes</taxon>
        <taxon>Pleosporomycetidae</taxon>
        <taxon>Aulographales</taxon>
        <taxon>Rhizodiscinaceae</taxon>
        <taxon>Rhizodiscina</taxon>
    </lineage>
</organism>
<dbReference type="EMBL" id="ML978125">
    <property type="protein sequence ID" value="KAF2100093.1"/>
    <property type="molecule type" value="Genomic_DNA"/>
</dbReference>
<sequence>MVKRPRLEESSFSFRSEKELTSAHSIEEQWRPQKRDFSKALDFFQLSCATIFVTLGVLVFVGSILGTFFYSREVEPSNGPYNLDPEVDYLSHFEGHQDCGIHSTELYTPPAPSLRNKRKSLFCESRGRLLDALSGGCHYRWYSAEEICMILERFDGVFFVGDDMMKHIYAAFNILLRENVALGGLEQWRMDDKQRDVCRCNSQFTHTDCWQFMVSSSSTVEQHDREGSHSSPYHCQRIPHFFLPISGSPATEAHRQMLTDLLNKHHDHYNAVPIIHSLSLSTSLSWPTATASMDEWLAVADASGRNTPFLWIGPTAAGHLKPPGQIMKEGNNALWHYTLEMSREAKQRGMDFLGLYNLTIQADSWDGSHYGARVSLVQAMMVINWLARVEST</sequence>
<keyword evidence="3" id="KW-1185">Reference proteome</keyword>
<comment type="caution">
    <text evidence="2">The sequence shown here is derived from an EMBL/GenBank/DDBJ whole genome shotgun (WGS) entry which is preliminary data.</text>
</comment>
<name>A0A9P4M768_9PEZI</name>
<gene>
    <name evidence="2" type="ORF">NA57DRAFT_75596</name>
</gene>
<accession>A0A9P4M768</accession>
<evidence type="ECO:0000313" key="3">
    <source>
        <dbReference type="Proteomes" id="UP000799772"/>
    </source>
</evidence>
<protein>
    <submittedName>
        <fullName evidence="2">Uncharacterized protein</fullName>
    </submittedName>
</protein>
<evidence type="ECO:0000313" key="2">
    <source>
        <dbReference type="EMBL" id="KAF2100093.1"/>
    </source>
</evidence>
<keyword evidence="1" id="KW-0812">Transmembrane</keyword>
<keyword evidence="1" id="KW-1133">Transmembrane helix</keyword>